<evidence type="ECO:0000313" key="9">
    <source>
        <dbReference type="EMBL" id="RUT06161.1"/>
    </source>
</evidence>
<evidence type="ECO:0000256" key="2">
    <source>
        <dbReference type="ARBA" id="ARBA00022517"/>
    </source>
</evidence>
<dbReference type="HAMAP" id="MF_00014">
    <property type="entry name" value="Ribosome_mat_RimM"/>
    <property type="match status" value="1"/>
</dbReference>
<comment type="domain">
    <text evidence="5">The PRC barrel domain binds ribosomal protein uS19.</text>
</comment>
<keyword evidence="10" id="KW-1185">Reference proteome</keyword>
<comment type="function">
    <text evidence="5">An accessory protein needed during the final step in the assembly of 30S ribosomal subunit, possibly for assembly of the head region. Essential for efficient processing of 16S rRNA. May be needed both before and after RbfA during the maturation of 16S rRNA. It has affinity for free ribosomal 30S subunits but not for 70S ribosomes.</text>
</comment>
<dbReference type="InterPro" id="IPR056792">
    <property type="entry name" value="PRC_RimM"/>
</dbReference>
<feature type="region of interest" description="Disordered" evidence="6">
    <location>
        <begin position="1"/>
        <end position="24"/>
    </location>
</feature>
<proteinExistence type="inferred from homology"/>
<comment type="similarity">
    <text evidence="5">Belongs to the RimM family.</text>
</comment>
<comment type="caution">
    <text evidence="9">The sequence shown here is derived from an EMBL/GenBank/DDBJ whole genome shotgun (WGS) entry which is preliminary data.</text>
</comment>
<dbReference type="PANTHER" id="PTHR33692">
    <property type="entry name" value="RIBOSOME MATURATION FACTOR RIMM"/>
    <property type="match status" value="1"/>
</dbReference>
<dbReference type="InterPro" id="IPR011033">
    <property type="entry name" value="PRC_barrel-like_sf"/>
</dbReference>
<evidence type="ECO:0000259" key="7">
    <source>
        <dbReference type="Pfam" id="PF01782"/>
    </source>
</evidence>
<dbReference type="GO" id="GO:0005840">
    <property type="term" value="C:ribosome"/>
    <property type="evidence" value="ECO:0007669"/>
    <property type="project" value="InterPro"/>
</dbReference>
<gene>
    <name evidence="5 9" type="primary">rimM</name>
    <name evidence="9" type="ORF">DSM106972_033670</name>
</gene>
<dbReference type="EMBL" id="RSCL01000007">
    <property type="protein sequence ID" value="RUT06161.1"/>
    <property type="molecule type" value="Genomic_DNA"/>
</dbReference>
<dbReference type="GO" id="GO:0042274">
    <property type="term" value="P:ribosomal small subunit biogenesis"/>
    <property type="evidence" value="ECO:0007669"/>
    <property type="project" value="UniProtKB-UniRule"/>
</dbReference>
<dbReference type="OrthoDB" id="9810331at2"/>
<dbReference type="InterPro" id="IPR011961">
    <property type="entry name" value="RimM"/>
</dbReference>
<evidence type="ECO:0000256" key="3">
    <source>
        <dbReference type="ARBA" id="ARBA00022552"/>
    </source>
</evidence>
<dbReference type="AlphaFoldDB" id="A0A433VJ82"/>
<comment type="subcellular location">
    <subcellularLocation>
        <location evidence="5">Cytoplasm</location>
    </subcellularLocation>
</comment>
<feature type="domain" description="Ribosome maturation factor RimM PRC barrel" evidence="8">
    <location>
        <begin position="132"/>
        <end position="201"/>
    </location>
</feature>
<dbReference type="Gene3D" id="2.40.30.60">
    <property type="entry name" value="RimM"/>
    <property type="match status" value="1"/>
</dbReference>
<keyword evidence="2 5" id="KW-0690">Ribosome biogenesis</keyword>
<reference evidence="9" key="2">
    <citation type="journal article" date="2019" name="Genome Biol. Evol.">
        <title>Day and night: Metabolic profiles and evolutionary relationships of six axenic non-marine cyanobacteria.</title>
        <authorList>
            <person name="Will S.E."/>
            <person name="Henke P."/>
            <person name="Boedeker C."/>
            <person name="Huang S."/>
            <person name="Brinkmann H."/>
            <person name="Rohde M."/>
            <person name="Jarek M."/>
            <person name="Friedl T."/>
            <person name="Seufert S."/>
            <person name="Schumacher M."/>
            <person name="Overmann J."/>
            <person name="Neumann-Schaal M."/>
            <person name="Petersen J."/>
        </authorList>
    </citation>
    <scope>NUCLEOTIDE SEQUENCE [LARGE SCALE GENOMIC DNA]</scope>
    <source>
        <strain evidence="9">PCC 7102</strain>
    </source>
</reference>
<dbReference type="Gene3D" id="2.30.30.240">
    <property type="entry name" value="PRC-barrel domain"/>
    <property type="match status" value="1"/>
</dbReference>
<dbReference type="SUPFAM" id="SSF50447">
    <property type="entry name" value="Translation proteins"/>
    <property type="match status" value="1"/>
</dbReference>
<accession>A0A433VJ82</accession>
<dbReference type="Proteomes" id="UP000271624">
    <property type="component" value="Unassembled WGS sequence"/>
</dbReference>
<evidence type="ECO:0000313" key="10">
    <source>
        <dbReference type="Proteomes" id="UP000271624"/>
    </source>
</evidence>
<name>A0A433VJ82_9CYAN</name>
<evidence type="ECO:0000256" key="4">
    <source>
        <dbReference type="ARBA" id="ARBA00023186"/>
    </source>
</evidence>
<sequence>MEKPKKRQGKQENQNKSSPLPSLENYIPDGWLEIGTIVAAQGLDGEMRVYPDTDFPERFEIPGARWLLRPGTIVPEPIELLSGRYLEGKNLYVIELEGVENRNQAEEMRGCKLLVTEDDRPELGEDEYHILDLVGLQVFMSGEFVGTVTNLIAAGNDLLEVELDNKAKDTKKTVLIPFVKEIVPVVDIENKRAEITPPEGLLELND</sequence>
<dbReference type="GO" id="GO:0043022">
    <property type="term" value="F:ribosome binding"/>
    <property type="evidence" value="ECO:0007669"/>
    <property type="project" value="InterPro"/>
</dbReference>
<dbReference type="RefSeq" id="WP_127081823.1">
    <property type="nucleotide sequence ID" value="NZ_RSCL01000007.1"/>
</dbReference>
<keyword evidence="3 5" id="KW-0698">rRNA processing</keyword>
<dbReference type="PANTHER" id="PTHR33692:SF1">
    <property type="entry name" value="RIBOSOME MATURATION FACTOR RIMM"/>
    <property type="match status" value="1"/>
</dbReference>
<dbReference type="Pfam" id="PF24986">
    <property type="entry name" value="PRC_RimM"/>
    <property type="match status" value="1"/>
</dbReference>
<keyword evidence="4 5" id="KW-0143">Chaperone</keyword>
<dbReference type="GO" id="GO:0005737">
    <property type="term" value="C:cytoplasm"/>
    <property type="evidence" value="ECO:0007669"/>
    <property type="project" value="UniProtKB-SubCell"/>
</dbReference>
<feature type="compositionally biased region" description="Polar residues" evidence="6">
    <location>
        <begin position="11"/>
        <end position="20"/>
    </location>
</feature>
<evidence type="ECO:0000259" key="8">
    <source>
        <dbReference type="Pfam" id="PF24986"/>
    </source>
</evidence>
<reference evidence="9" key="1">
    <citation type="submission" date="2018-12" db="EMBL/GenBank/DDBJ databases">
        <authorList>
            <person name="Will S."/>
            <person name="Neumann-Schaal M."/>
            <person name="Henke P."/>
        </authorList>
    </citation>
    <scope>NUCLEOTIDE SEQUENCE</scope>
    <source>
        <strain evidence="9">PCC 7102</strain>
    </source>
</reference>
<dbReference type="Pfam" id="PF01782">
    <property type="entry name" value="RimM"/>
    <property type="match status" value="1"/>
</dbReference>
<dbReference type="InterPro" id="IPR036976">
    <property type="entry name" value="RimM_N_sf"/>
</dbReference>
<protein>
    <recommendedName>
        <fullName evidence="5">Ribosome maturation factor RimM</fullName>
    </recommendedName>
</protein>
<comment type="subunit">
    <text evidence="5">Binds ribosomal protein uS19.</text>
</comment>
<organism evidence="9 10">
    <name type="scientific">Dulcicalothrix desertica PCC 7102</name>
    <dbReference type="NCBI Taxonomy" id="232991"/>
    <lineage>
        <taxon>Bacteria</taxon>
        <taxon>Bacillati</taxon>
        <taxon>Cyanobacteriota</taxon>
        <taxon>Cyanophyceae</taxon>
        <taxon>Nostocales</taxon>
        <taxon>Calotrichaceae</taxon>
        <taxon>Dulcicalothrix</taxon>
    </lineage>
</organism>
<dbReference type="GO" id="GO:0006364">
    <property type="term" value="P:rRNA processing"/>
    <property type="evidence" value="ECO:0007669"/>
    <property type="project" value="UniProtKB-UniRule"/>
</dbReference>
<evidence type="ECO:0000256" key="1">
    <source>
        <dbReference type="ARBA" id="ARBA00022490"/>
    </source>
</evidence>
<dbReference type="InterPro" id="IPR002676">
    <property type="entry name" value="RimM_N"/>
</dbReference>
<dbReference type="InterPro" id="IPR009000">
    <property type="entry name" value="Transl_B-barrel_sf"/>
</dbReference>
<evidence type="ECO:0000256" key="5">
    <source>
        <dbReference type="HAMAP-Rule" id="MF_00014"/>
    </source>
</evidence>
<evidence type="ECO:0000256" key="6">
    <source>
        <dbReference type="SAM" id="MobiDB-lite"/>
    </source>
</evidence>
<keyword evidence="1 5" id="KW-0963">Cytoplasm</keyword>
<feature type="domain" description="RimM N-terminal" evidence="7">
    <location>
        <begin position="34"/>
        <end position="119"/>
    </location>
</feature>
<dbReference type="SUPFAM" id="SSF50346">
    <property type="entry name" value="PRC-barrel domain"/>
    <property type="match status" value="1"/>
</dbReference>
<dbReference type="NCBIfam" id="TIGR02273">
    <property type="entry name" value="16S_RimM"/>
    <property type="match status" value="1"/>
</dbReference>